<evidence type="ECO:0000313" key="3">
    <source>
        <dbReference type="Proteomes" id="UP000293637"/>
    </source>
</evidence>
<protein>
    <submittedName>
        <fullName evidence="2">Bifunctional metallophosphatase/5'-nucleotidase</fullName>
    </submittedName>
</protein>
<comment type="caution">
    <text evidence="2">The sequence shown here is derived from an EMBL/GenBank/DDBJ whole genome shotgun (WGS) entry which is preliminary data.</text>
</comment>
<accession>A0A4Q9VZX1</accession>
<dbReference type="AlphaFoldDB" id="A0A4Q9VZX1"/>
<gene>
    <name evidence="2" type="ORF">EQ812_14390</name>
</gene>
<organism evidence="2 3">
    <name type="scientific">Staphylococcus lugdunensis</name>
    <dbReference type="NCBI Taxonomy" id="28035"/>
    <lineage>
        <taxon>Bacteria</taxon>
        <taxon>Bacillati</taxon>
        <taxon>Bacillota</taxon>
        <taxon>Bacilli</taxon>
        <taxon>Bacillales</taxon>
        <taxon>Staphylococcaceae</taxon>
        <taxon>Staphylococcus</taxon>
    </lineage>
</organism>
<name>A0A4Q9VZX1_STALU</name>
<dbReference type="InterPro" id="IPR029052">
    <property type="entry name" value="Metallo-depent_PP-like"/>
</dbReference>
<dbReference type="PROSITE" id="PS00785">
    <property type="entry name" value="5_NUCLEOTIDASE_1"/>
    <property type="match status" value="1"/>
</dbReference>
<dbReference type="GO" id="GO:0046872">
    <property type="term" value="F:metal ion binding"/>
    <property type="evidence" value="ECO:0007669"/>
    <property type="project" value="InterPro"/>
</dbReference>
<dbReference type="EMBL" id="SCHB01000387">
    <property type="protein sequence ID" value="TBW67826.1"/>
    <property type="molecule type" value="Genomic_DNA"/>
</dbReference>
<evidence type="ECO:0000313" key="2">
    <source>
        <dbReference type="EMBL" id="TBW67826.1"/>
    </source>
</evidence>
<dbReference type="GO" id="GO:0000166">
    <property type="term" value="F:nucleotide binding"/>
    <property type="evidence" value="ECO:0007669"/>
    <property type="project" value="InterPro"/>
</dbReference>
<sequence length="94" mass="10336">MNGTCYTKFKERSGSMEKNENKIVDVIATSDMHSHFLNGDYGSNIYRAGTYVNEAGKNNENVILLDSGGSLAGSLAAFYYAVVAPYKRDRKSIV</sequence>
<keyword evidence="1" id="KW-1133">Transmembrane helix</keyword>
<feature type="non-terminal residue" evidence="2">
    <location>
        <position position="94"/>
    </location>
</feature>
<evidence type="ECO:0000256" key="1">
    <source>
        <dbReference type="SAM" id="Phobius"/>
    </source>
</evidence>
<keyword evidence="1" id="KW-0812">Transmembrane</keyword>
<dbReference type="GO" id="GO:0016788">
    <property type="term" value="F:hydrolase activity, acting on ester bonds"/>
    <property type="evidence" value="ECO:0007669"/>
    <property type="project" value="InterPro"/>
</dbReference>
<proteinExistence type="predicted"/>
<dbReference type="InterPro" id="IPR006146">
    <property type="entry name" value="5'-Nucleotdase_CS"/>
</dbReference>
<keyword evidence="1" id="KW-0472">Membrane</keyword>
<dbReference type="Gene3D" id="3.60.21.10">
    <property type="match status" value="1"/>
</dbReference>
<feature type="transmembrane region" description="Helical" evidence="1">
    <location>
        <begin position="62"/>
        <end position="82"/>
    </location>
</feature>
<dbReference type="SUPFAM" id="SSF56300">
    <property type="entry name" value="Metallo-dependent phosphatases"/>
    <property type="match status" value="1"/>
</dbReference>
<reference evidence="2 3" key="1">
    <citation type="journal article" date="2019" name="Sci. Transl. Med.">
        <title>Quorum sensing between bacterial species on the skin protects against epidermal injury in atopic dermatitis.</title>
        <authorList>
            <person name="Williams M.R."/>
        </authorList>
    </citation>
    <scope>NUCLEOTIDE SEQUENCE [LARGE SCALE GENOMIC DNA]</scope>
    <source>
        <strain evidence="2 3">E7</strain>
    </source>
</reference>
<dbReference type="Proteomes" id="UP000293637">
    <property type="component" value="Unassembled WGS sequence"/>
</dbReference>